<sequence length="110" mass="11563">MKFSIAVITLLTAGFIQSAVGLKCTSGCAACWKDNNNNGLDTKISCNNSDCGDKCPSGYSRMHCAETARCQCYKDPRGYPTADCGLFGPCACGTNSPNENLTKCNNGGCL</sequence>
<organism evidence="2 3">
    <name type="scientific">Hebeloma cylindrosporum</name>
    <dbReference type="NCBI Taxonomy" id="76867"/>
    <lineage>
        <taxon>Eukaryota</taxon>
        <taxon>Fungi</taxon>
        <taxon>Dikarya</taxon>
        <taxon>Basidiomycota</taxon>
        <taxon>Agaricomycotina</taxon>
        <taxon>Agaricomycetes</taxon>
        <taxon>Agaricomycetidae</taxon>
        <taxon>Agaricales</taxon>
        <taxon>Agaricineae</taxon>
        <taxon>Hymenogastraceae</taxon>
        <taxon>Hebeloma</taxon>
    </lineage>
</organism>
<dbReference type="Proteomes" id="UP000053424">
    <property type="component" value="Unassembled WGS sequence"/>
</dbReference>
<name>A0A0C3CLV1_HEBCY</name>
<proteinExistence type="predicted"/>
<feature type="chain" id="PRO_5002162596" description="TNFR-Cys domain-containing protein" evidence="1">
    <location>
        <begin position="22"/>
        <end position="110"/>
    </location>
</feature>
<evidence type="ECO:0000313" key="3">
    <source>
        <dbReference type="Proteomes" id="UP000053424"/>
    </source>
</evidence>
<dbReference type="HOGENOM" id="CLU_150809_0_0_1"/>
<dbReference type="EMBL" id="KN831768">
    <property type="protein sequence ID" value="KIM49660.1"/>
    <property type="molecule type" value="Genomic_DNA"/>
</dbReference>
<evidence type="ECO:0000313" key="2">
    <source>
        <dbReference type="EMBL" id="KIM49660.1"/>
    </source>
</evidence>
<dbReference type="AlphaFoldDB" id="A0A0C3CLV1"/>
<keyword evidence="1" id="KW-0732">Signal</keyword>
<keyword evidence="3" id="KW-1185">Reference proteome</keyword>
<protein>
    <recommendedName>
        <fullName evidence="4">TNFR-Cys domain-containing protein</fullName>
    </recommendedName>
</protein>
<accession>A0A0C3CLV1</accession>
<gene>
    <name evidence="2" type="ORF">M413DRAFT_438828</name>
</gene>
<dbReference type="OrthoDB" id="3036279at2759"/>
<feature type="signal peptide" evidence="1">
    <location>
        <begin position="1"/>
        <end position="21"/>
    </location>
</feature>
<evidence type="ECO:0000256" key="1">
    <source>
        <dbReference type="SAM" id="SignalP"/>
    </source>
</evidence>
<evidence type="ECO:0008006" key="4">
    <source>
        <dbReference type="Google" id="ProtNLM"/>
    </source>
</evidence>
<reference evidence="2 3" key="1">
    <citation type="submission" date="2014-04" db="EMBL/GenBank/DDBJ databases">
        <authorList>
            <consortium name="DOE Joint Genome Institute"/>
            <person name="Kuo A."/>
            <person name="Gay G."/>
            <person name="Dore J."/>
            <person name="Kohler A."/>
            <person name="Nagy L.G."/>
            <person name="Floudas D."/>
            <person name="Copeland A."/>
            <person name="Barry K.W."/>
            <person name="Cichocki N."/>
            <person name="Veneault-Fourrey C."/>
            <person name="LaButti K."/>
            <person name="Lindquist E.A."/>
            <person name="Lipzen A."/>
            <person name="Lundell T."/>
            <person name="Morin E."/>
            <person name="Murat C."/>
            <person name="Sun H."/>
            <person name="Tunlid A."/>
            <person name="Henrissat B."/>
            <person name="Grigoriev I.V."/>
            <person name="Hibbett D.S."/>
            <person name="Martin F."/>
            <person name="Nordberg H.P."/>
            <person name="Cantor M.N."/>
            <person name="Hua S.X."/>
        </authorList>
    </citation>
    <scope>NUCLEOTIDE SEQUENCE [LARGE SCALE GENOMIC DNA]</scope>
    <source>
        <strain evidence="3">h7</strain>
    </source>
</reference>
<reference evidence="3" key="2">
    <citation type="submission" date="2015-01" db="EMBL/GenBank/DDBJ databases">
        <title>Evolutionary Origins and Diversification of the Mycorrhizal Mutualists.</title>
        <authorList>
            <consortium name="DOE Joint Genome Institute"/>
            <consortium name="Mycorrhizal Genomics Consortium"/>
            <person name="Kohler A."/>
            <person name="Kuo A."/>
            <person name="Nagy L.G."/>
            <person name="Floudas D."/>
            <person name="Copeland A."/>
            <person name="Barry K.W."/>
            <person name="Cichocki N."/>
            <person name="Veneault-Fourrey C."/>
            <person name="LaButti K."/>
            <person name="Lindquist E.A."/>
            <person name="Lipzen A."/>
            <person name="Lundell T."/>
            <person name="Morin E."/>
            <person name="Murat C."/>
            <person name="Riley R."/>
            <person name="Ohm R."/>
            <person name="Sun H."/>
            <person name="Tunlid A."/>
            <person name="Henrissat B."/>
            <person name="Grigoriev I.V."/>
            <person name="Hibbett D.S."/>
            <person name="Martin F."/>
        </authorList>
    </citation>
    <scope>NUCLEOTIDE SEQUENCE [LARGE SCALE GENOMIC DNA]</scope>
    <source>
        <strain evidence="3">h7</strain>
    </source>
</reference>